<evidence type="ECO:0000259" key="5">
    <source>
        <dbReference type="PROSITE" id="PS50071"/>
    </source>
</evidence>
<evidence type="ECO:0000256" key="2">
    <source>
        <dbReference type="PROSITE-ProRule" id="PRU00108"/>
    </source>
</evidence>
<dbReference type="PROSITE" id="PS50071">
    <property type="entry name" value="HOMEOBOX_2"/>
    <property type="match status" value="1"/>
</dbReference>
<dbReference type="CDD" id="cd00086">
    <property type="entry name" value="homeodomain"/>
    <property type="match status" value="1"/>
</dbReference>
<feature type="compositionally biased region" description="Basic and acidic residues" evidence="4">
    <location>
        <begin position="149"/>
        <end position="162"/>
    </location>
</feature>
<dbReference type="AlphaFoldDB" id="A0AAV5MN33"/>
<proteinExistence type="predicted"/>
<feature type="region of interest" description="Disordered" evidence="4">
    <location>
        <begin position="148"/>
        <end position="186"/>
    </location>
</feature>
<keyword evidence="7" id="KW-1185">Reference proteome</keyword>
<comment type="subcellular location">
    <subcellularLocation>
        <location evidence="1 2 3">Nucleus</location>
    </subcellularLocation>
</comment>
<protein>
    <recommendedName>
        <fullName evidence="5">Homeobox domain-containing protein</fullName>
    </recommendedName>
</protein>
<dbReference type="GO" id="GO:0005634">
    <property type="term" value="C:nucleus"/>
    <property type="evidence" value="ECO:0007669"/>
    <property type="project" value="UniProtKB-SubCell"/>
</dbReference>
<dbReference type="PANTHER" id="PTHR46777">
    <property type="entry name" value="WUSCHEL-RELATED HOMEOBOX 13"/>
    <property type="match status" value="1"/>
</dbReference>
<evidence type="ECO:0000256" key="4">
    <source>
        <dbReference type="SAM" id="MobiDB-lite"/>
    </source>
</evidence>
<dbReference type="PANTHER" id="PTHR46777:SF5">
    <property type="entry name" value="WUSCHEL-RELATED HOMEOBOX 13"/>
    <property type="match status" value="1"/>
</dbReference>
<keyword evidence="2 3" id="KW-0238">DNA-binding</keyword>
<feature type="domain" description="Homeobox" evidence="5">
    <location>
        <begin position="82"/>
        <end position="147"/>
    </location>
</feature>
<dbReference type="InterPro" id="IPR001356">
    <property type="entry name" value="HD"/>
</dbReference>
<feature type="compositionally biased region" description="Polar residues" evidence="4">
    <location>
        <begin position="172"/>
        <end position="186"/>
    </location>
</feature>
<keyword evidence="2 3" id="KW-0539">Nucleus</keyword>
<dbReference type="GO" id="GO:0003700">
    <property type="term" value="F:DNA-binding transcription factor activity"/>
    <property type="evidence" value="ECO:0007669"/>
    <property type="project" value="InterPro"/>
</dbReference>
<evidence type="ECO:0000256" key="1">
    <source>
        <dbReference type="ARBA" id="ARBA00004123"/>
    </source>
</evidence>
<dbReference type="EMBL" id="BPVZ01000408">
    <property type="protein sequence ID" value="GKV50912.1"/>
    <property type="molecule type" value="Genomic_DNA"/>
</dbReference>
<organism evidence="6 7">
    <name type="scientific">Rubroshorea leprosula</name>
    <dbReference type="NCBI Taxonomy" id="152421"/>
    <lineage>
        <taxon>Eukaryota</taxon>
        <taxon>Viridiplantae</taxon>
        <taxon>Streptophyta</taxon>
        <taxon>Embryophyta</taxon>
        <taxon>Tracheophyta</taxon>
        <taxon>Spermatophyta</taxon>
        <taxon>Magnoliopsida</taxon>
        <taxon>eudicotyledons</taxon>
        <taxon>Gunneridae</taxon>
        <taxon>Pentapetalae</taxon>
        <taxon>rosids</taxon>
        <taxon>malvids</taxon>
        <taxon>Malvales</taxon>
        <taxon>Dipterocarpaceae</taxon>
        <taxon>Rubroshorea</taxon>
    </lineage>
</organism>
<name>A0AAV5MN33_9ROSI</name>
<dbReference type="SMART" id="SM00389">
    <property type="entry name" value="HOX"/>
    <property type="match status" value="1"/>
</dbReference>
<dbReference type="Gene3D" id="1.10.10.60">
    <property type="entry name" value="Homeodomain-like"/>
    <property type="match status" value="1"/>
</dbReference>
<dbReference type="SUPFAM" id="SSF46689">
    <property type="entry name" value="Homeodomain-like"/>
    <property type="match status" value="1"/>
</dbReference>
<gene>
    <name evidence="6" type="ORF">SLEP1_g57591</name>
</gene>
<accession>A0AAV5MN33</accession>
<keyword evidence="2 3" id="KW-0371">Homeobox</keyword>
<evidence type="ECO:0000313" key="6">
    <source>
        <dbReference type="EMBL" id="GKV50912.1"/>
    </source>
</evidence>
<feature type="DNA-binding region" description="Homeobox" evidence="2">
    <location>
        <begin position="84"/>
        <end position="148"/>
    </location>
</feature>
<dbReference type="GO" id="GO:0003677">
    <property type="term" value="F:DNA binding"/>
    <property type="evidence" value="ECO:0007669"/>
    <property type="project" value="UniProtKB-UniRule"/>
</dbReference>
<dbReference type="InterPro" id="IPR009057">
    <property type="entry name" value="Homeodomain-like_sf"/>
</dbReference>
<dbReference type="Pfam" id="PF00046">
    <property type="entry name" value="Homeodomain"/>
    <property type="match status" value="1"/>
</dbReference>
<evidence type="ECO:0000256" key="3">
    <source>
        <dbReference type="RuleBase" id="RU000682"/>
    </source>
</evidence>
<dbReference type="InterPro" id="IPR044559">
    <property type="entry name" value="WOX13-like"/>
</dbReference>
<comment type="caution">
    <text evidence="6">The sequence shown here is derived from an EMBL/GenBank/DDBJ whole genome shotgun (WGS) entry which is preliminary data.</text>
</comment>
<reference evidence="6 7" key="1">
    <citation type="journal article" date="2021" name="Commun. Biol.">
        <title>The genome of Shorea leprosula (Dipterocarpaceae) highlights the ecological relevance of drought in aseasonal tropical rainforests.</title>
        <authorList>
            <person name="Ng K.K.S."/>
            <person name="Kobayashi M.J."/>
            <person name="Fawcett J.A."/>
            <person name="Hatakeyama M."/>
            <person name="Paape T."/>
            <person name="Ng C.H."/>
            <person name="Ang C.C."/>
            <person name="Tnah L.H."/>
            <person name="Lee C.T."/>
            <person name="Nishiyama T."/>
            <person name="Sese J."/>
            <person name="O'Brien M.J."/>
            <person name="Copetti D."/>
            <person name="Mohd Noor M.I."/>
            <person name="Ong R.C."/>
            <person name="Putra M."/>
            <person name="Sireger I.Z."/>
            <person name="Indrioko S."/>
            <person name="Kosugi Y."/>
            <person name="Izuno A."/>
            <person name="Isagi Y."/>
            <person name="Lee S.L."/>
            <person name="Shimizu K.K."/>
        </authorList>
    </citation>
    <scope>NUCLEOTIDE SEQUENCE [LARGE SCALE GENOMIC DNA]</scope>
    <source>
        <strain evidence="6">214</strain>
    </source>
</reference>
<sequence length="230" mass="26125">MEGENGDEEYLKDETESRGEILVAKVVTDEQIQTLRKQIAAYTIISEQLRRMHDVMSVQYLAETGSFYNLYGDPYLTFTSSRIASRNRWTPKSTQLKILEHEFEECNGNPGKQKITEITAQLAQHGPITESSVYNWFQNRRARCKRKKLEGGEAPETKNEACKKKRKKPDSSKTVENAASSTTWKAENLHSQSAEIGNQMLPFDYFSLTSVGSFGCGGWDEQFEGNQLFG</sequence>
<evidence type="ECO:0000313" key="7">
    <source>
        <dbReference type="Proteomes" id="UP001054252"/>
    </source>
</evidence>
<dbReference type="Proteomes" id="UP001054252">
    <property type="component" value="Unassembled WGS sequence"/>
</dbReference>